<reference evidence="5" key="1">
    <citation type="submission" date="2017-03" db="EMBL/GenBank/DDBJ databases">
        <title>Genomes of endolithic fungi from Antarctica.</title>
        <authorList>
            <person name="Coleine C."/>
            <person name="Masonjones S."/>
            <person name="Stajich J.E."/>
        </authorList>
    </citation>
    <scope>NUCLEOTIDE SEQUENCE [LARGE SCALE GENOMIC DNA]</scope>
    <source>
        <strain evidence="5">CCFEE 5527</strain>
    </source>
</reference>
<accession>A0A1V8TUS0</accession>
<feature type="domain" description="Carbohydrate kinase PfkB" evidence="3">
    <location>
        <begin position="2"/>
        <end position="292"/>
    </location>
</feature>
<dbReference type="EMBL" id="NAJO01000001">
    <property type="protein sequence ID" value="OQO15087.1"/>
    <property type="molecule type" value="Genomic_DNA"/>
</dbReference>
<dbReference type="PANTHER" id="PTHR10584:SF166">
    <property type="entry name" value="RIBOKINASE"/>
    <property type="match status" value="1"/>
</dbReference>
<dbReference type="AlphaFoldDB" id="A0A1V8TUS0"/>
<evidence type="ECO:0000259" key="3">
    <source>
        <dbReference type="Pfam" id="PF00294"/>
    </source>
</evidence>
<keyword evidence="2" id="KW-0418">Kinase</keyword>
<evidence type="ECO:0000313" key="4">
    <source>
        <dbReference type="EMBL" id="OQO15087.1"/>
    </source>
</evidence>
<evidence type="ECO:0000313" key="5">
    <source>
        <dbReference type="Proteomes" id="UP000192596"/>
    </source>
</evidence>
<dbReference type="Gene3D" id="3.40.1190.20">
    <property type="match status" value="1"/>
</dbReference>
<dbReference type="PANTHER" id="PTHR10584">
    <property type="entry name" value="SUGAR KINASE"/>
    <property type="match status" value="1"/>
</dbReference>
<dbReference type="SUPFAM" id="SSF53613">
    <property type="entry name" value="Ribokinase-like"/>
    <property type="match status" value="1"/>
</dbReference>
<evidence type="ECO:0000256" key="2">
    <source>
        <dbReference type="ARBA" id="ARBA00022777"/>
    </source>
</evidence>
<dbReference type="GO" id="GO:0006796">
    <property type="term" value="P:phosphate-containing compound metabolic process"/>
    <property type="evidence" value="ECO:0007669"/>
    <property type="project" value="UniProtKB-ARBA"/>
</dbReference>
<dbReference type="InParanoid" id="A0A1V8TUS0"/>
<comment type="caution">
    <text evidence="4">The sequence shown here is derived from an EMBL/GenBank/DDBJ whole genome shotgun (WGS) entry which is preliminary data.</text>
</comment>
<protein>
    <recommendedName>
        <fullName evidence="3">Carbohydrate kinase PfkB domain-containing protein</fullName>
    </recommendedName>
</protein>
<name>A0A1V8TUS0_9PEZI</name>
<sequence length="293" mass="31220">MTKDPRGKGANIAMAACRARDKLLNPSDRPTAQLRTDKIEVFLNGAVGAGEPGSRLLAYLERGDVDVSRVQVMEGEATATGIVMLETAISDSRSFAYHGAVSTRRMPNPGTTACLTSNGEPDLVVANLIAPQEEVAKAFTAAAREGVATVFNPLPIQEMNRAIFANVTHLMLNQSEAAALRQVDADSLKAQADWDEATDFSLRLGVSNVVLTLAVDGAYYATASGESGHVEAVQDVQVVDATGAGDFFIGAYAVEYVTQRRLGVRHTDEAIRFACHAAAWTIQHMGAQDDIPD</sequence>
<dbReference type="Proteomes" id="UP000192596">
    <property type="component" value="Unassembled WGS sequence"/>
</dbReference>
<dbReference type="GO" id="GO:0016301">
    <property type="term" value="F:kinase activity"/>
    <property type="evidence" value="ECO:0007669"/>
    <property type="project" value="UniProtKB-KW"/>
</dbReference>
<keyword evidence="1" id="KW-0808">Transferase</keyword>
<gene>
    <name evidence="4" type="ORF">B0A48_00469</name>
</gene>
<organism evidence="4 5">
    <name type="scientific">Cryoendolithus antarcticus</name>
    <dbReference type="NCBI Taxonomy" id="1507870"/>
    <lineage>
        <taxon>Eukaryota</taxon>
        <taxon>Fungi</taxon>
        <taxon>Dikarya</taxon>
        <taxon>Ascomycota</taxon>
        <taxon>Pezizomycotina</taxon>
        <taxon>Dothideomycetes</taxon>
        <taxon>Dothideomycetidae</taxon>
        <taxon>Cladosporiales</taxon>
        <taxon>Cladosporiaceae</taxon>
        <taxon>Cryoendolithus</taxon>
    </lineage>
</organism>
<keyword evidence="5" id="KW-1185">Reference proteome</keyword>
<dbReference type="InterPro" id="IPR029056">
    <property type="entry name" value="Ribokinase-like"/>
</dbReference>
<proteinExistence type="predicted"/>
<dbReference type="InterPro" id="IPR002139">
    <property type="entry name" value="Ribo/fructo_kinase"/>
</dbReference>
<dbReference type="STRING" id="1507870.A0A1V8TUS0"/>
<dbReference type="PRINTS" id="PR00990">
    <property type="entry name" value="RIBOKINASE"/>
</dbReference>
<dbReference type="Pfam" id="PF00294">
    <property type="entry name" value="PfkB"/>
    <property type="match status" value="1"/>
</dbReference>
<dbReference type="OrthoDB" id="415590at2759"/>
<dbReference type="InterPro" id="IPR011611">
    <property type="entry name" value="PfkB_dom"/>
</dbReference>
<evidence type="ECO:0000256" key="1">
    <source>
        <dbReference type="ARBA" id="ARBA00022679"/>
    </source>
</evidence>